<dbReference type="OrthoDB" id="549243at2759"/>
<dbReference type="SUPFAM" id="SSF52058">
    <property type="entry name" value="L domain-like"/>
    <property type="match status" value="1"/>
</dbReference>
<organism evidence="1 4">
    <name type="scientific">Drosophila hydei</name>
    <name type="common">Fruit fly</name>
    <dbReference type="NCBI Taxonomy" id="7224"/>
    <lineage>
        <taxon>Eukaryota</taxon>
        <taxon>Metazoa</taxon>
        <taxon>Ecdysozoa</taxon>
        <taxon>Arthropoda</taxon>
        <taxon>Hexapoda</taxon>
        <taxon>Insecta</taxon>
        <taxon>Pterygota</taxon>
        <taxon>Neoptera</taxon>
        <taxon>Endopterygota</taxon>
        <taxon>Diptera</taxon>
        <taxon>Brachycera</taxon>
        <taxon>Muscomorpha</taxon>
        <taxon>Ephydroidea</taxon>
        <taxon>Drosophilidae</taxon>
        <taxon>Drosophila</taxon>
    </lineage>
</organism>
<name>A0A6J1LBZ2_DROHY</name>
<accession>A0A6J1LBZ2</accession>
<sequence length="231" mass="26363">MAAPSVSLLTLDDYCLANVFRYFTLDELMVNLGKVHPRIDNAIERQLHRYRHIEFSMRFPPQYDKNQFQILGQYVEVVNINVGYSIRPENVLSILQPLCVGAKESGKLKALKIQHANITTDYINVIHLVAPLLLELDLSRCDVEDLTQLNMILTSATKLKTLALNNKDVEGLDTSLFSRLHVFKINWLMGTNLLNVTAINQQFPFLTIAIYKSNQVDIYGPPLIKNTGYFH</sequence>
<dbReference type="RefSeq" id="XP_023160795.1">
    <property type="nucleotide sequence ID" value="XM_023305027.1"/>
</dbReference>
<proteinExistence type="predicted"/>
<evidence type="ECO:0000313" key="2">
    <source>
        <dbReference type="RefSeq" id="XP_023160793.1"/>
    </source>
</evidence>
<dbReference type="AlphaFoldDB" id="A0A6J1LBZ2"/>
<dbReference type="RefSeq" id="XP_023160794.1">
    <property type="nucleotide sequence ID" value="XM_023305026.2"/>
</dbReference>
<dbReference type="KEGG" id="dhe:111592666"/>
<dbReference type="InterPro" id="IPR032675">
    <property type="entry name" value="LRR_dom_sf"/>
</dbReference>
<protein>
    <submittedName>
        <fullName evidence="2 3">Uncharacterized protein LOC111592666</fullName>
    </submittedName>
</protein>
<dbReference type="Gene3D" id="3.80.10.10">
    <property type="entry name" value="Ribonuclease Inhibitor"/>
    <property type="match status" value="1"/>
</dbReference>
<reference evidence="2 3" key="1">
    <citation type="submission" date="2025-04" db="UniProtKB">
        <authorList>
            <consortium name="RefSeq"/>
        </authorList>
    </citation>
    <scope>IDENTIFICATION</scope>
    <source>
        <strain evidence="2 3">15085-1641.00</strain>
        <tissue evidence="2 3">Whole body</tissue>
    </source>
</reference>
<dbReference type="OMA" id="HAKWSFD"/>
<evidence type="ECO:0000313" key="1">
    <source>
        <dbReference type="Proteomes" id="UP000504633"/>
    </source>
</evidence>
<dbReference type="Proteomes" id="UP000504633">
    <property type="component" value="Unplaced"/>
</dbReference>
<gene>
    <name evidence="2 3 4" type="primary">LOC111592666</name>
</gene>
<dbReference type="GeneID" id="111592666"/>
<keyword evidence="1" id="KW-1185">Reference proteome</keyword>
<evidence type="ECO:0000313" key="4">
    <source>
        <dbReference type="RefSeq" id="XP_023160795.1"/>
    </source>
</evidence>
<dbReference type="RefSeq" id="XP_023160793.1">
    <property type="nucleotide sequence ID" value="XM_023305025.2"/>
</dbReference>
<evidence type="ECO:0000313" key="3">
    <source>
        <dbReference type="RefSeq" id="XP_023160794.1"/>
    </source>
</evidence>